<dbReference type="STRING" id="1016849.A0A0D1X1B8"/>
<dbReference type="PANTHER" id="PTHR48077:SF3">
    <property type="entry name" value="TRYPTOPHAN SYNTHASE"/>
    <property type="match status" value="1"/>
</dbReference>
<evidence type="ECO:0000256" key="2">
    <source>
        <dbReference type="ARBA" id="ARBA00022898"/>
    </source>
</evidence>
<comment type="cofactor">
    <cofactor evidence="1">
        <name>pyridoxal 5'-phosphate</name>
        <dbReference type="ChEBI" id="CHEBI:597326"/>
    </cofactor>
</comment>
<dbReference type="EMBL" id="KN846952">
    <property type="protein sequence ID" value="KIV81276.1"/>
    <property type="molecule type" value="Genomic_DNA"/>
</dbReference>
<keyword evidence="2" id="KW-0663">Pyridoxal phosphate</keyword>
<dbReference type="HOGENOM" id="CLU_2497914_0_0_1"/>
<dbReference type="InterPro" id="IPR036052">
    <property type="entry name" value="TrpB-like_PALP_sf"/>
</dbReference>
<dbReference type="Gene3D" id="3.40.50.1100">
    <property type="match status" value="1"/>
</dbReference>
<dbReference type="GO" id="GO:0005737">
    <property type="term" value="C:cytoplasm"/>
    <property type="evidence" value="ECO:0007669"/>
    <property type="project" value="TreeGrafter"/>
</dbReference>
<dbReference type="InterPro" id="IPR023026">
    <property type="entry name" value="Trp_synth_beta/beta-like"/>
</dbReference>
<dbReference type="GO" id="GO:0004834">
    <property type="term" value="F:tryptophan synthase activity"/>
    <property type="evidence" value="ECO:0007669"/>
    <property type="project" value="InterPro"/>
</dbReference>
<dbReference type="SUPFAM" id="SSF53686">
    <property type="entry name" value="Tryptophan synthase beta subunit-like PLP-dependent enzymes"/>
    <property type="match status" value="1"/>
</dbReference>
<name>A0A0D1X1B8_9EURO</name>
<accession>A0A0D1X1B8</accession>
<evidence type="ECO:0000256" key="1">
    <source>
        <dbReference type="ARBA" id="ARBA00001933"/>
    </source>
</evidence>
<evidence type="ECO:0008006" key="6">
    <source>
        <dbReference type="Google" id="ProtNLM"/>
    </source>
</evidence>
<sequence>MEGNDNIPYLESYKSNSSGDRIGDASGRYGQFGGQYVPEALKESLIKLEEAFVQAKDDLDFWKEWKSFSAYMGRPSPLHHSKRLSQ</sequence>
<protein>
    <recommendedName>
        <fullName evidence="6">Tryptophan synthase</fullName>
    </recommendedName>
</protein>
<proteinExistence type="predicted"/>
<reference evidence="4 5" key="1">
    <citation type="submission" date="2015-01" db="EMBL/GenBank/DDBJ databases">
        <title>The Genome Sequence of Exophiala sideris CBS121828.</title>
        <authorList>
            <consortium name="The Broad Institute Genomics Platform"/>
            <person name="Cuomo C."/>
            <person name="de Hoog S."/>
            <person name="Gorbushina A."/>
            <person name="Stielow B."/>
            <person name="Teixiera M."/>
            <person name="Abouelleil A."/>
            <person name="Chapman S.B."/>
            <person name="Priest M."/>
            <person name="Young S.K."/>
            <person name="Wortman J."/>
            <person name="Nusbaum C."/>
            <person name="Birren B."/>
        </authorList>
    </citation>
    <scope>NUCLEOTIDE SEQUENCE [LARGE SCALE GENOMIC DNA]</scope>
    <source>
        <strain evidence="4 5">CBS 121828</strain>
    </source>
</reference>
<evidence type="ECO:0000313" key="4">
    <source>
        <dbReference type="EMBL" id="KIV81276.1"/>
    </source>
</evidence>
<dbReference type="PANTHER" id="PTHR48077">
    <property type="entry name" value="TRYPTOPHAN SYNTHASE-RELATED"/>
    <property type="match status" value="1"/>
</dbReference>
<dbReference type="Proteomes" id="UP000053599">
    <property type="component" value="Unassembled WGS sequence"/>
</dbReference>
<organism evidence="4 5">
    <name type="scientific">Exophiala sideris</name>
    <dbReference type="NCBI Taxonomy" id="1016849"/>
    <lineage>
        <taxon>Eukaryota</taxon>
        <taxon>Fungi</taxon>
        <taxon>Dikarya</taxon>
        <taxon>Ascomycota</taxon>
        <taxon>Pezizomycotina</taxon>
        <taxon>Eurotiomycetes</taxon>
        <taxon>Chaetothyriomycetidae</taxon>
        <taxon>Chaetothyriales</taxon>
        <taxon>Herpotrichiellaceae</taxon>
        <taxon>Exophiala</taxon>
    </lineage>
</organism>
<gene>
    <name evidence="4" type="ORF">PV11_03473</name>
</gene>
<dbReference type="AlphaFoldDB" id="A0A0D1X1B8"/>
<dbReference type="OrthoDB" id="2650258at2759"/>
<evidence type="ECO:0000313" key="5">
    <source>
        <dbReference type="Proteomes" id="UP000053599"/>
    </source>
</evidence>
<feature type="region of interest" description="Disordered" evidence="3">
    <location>
        <begin position="1"/>
        <end position="20"/>
    </location>
</feature>
<evidence type="ECO:0000256" key="3">
    <source>
        <dbReference type="SAM" id="MobiDB-lite"/>
    </source>
</evidence>